<dbReference type="SUPFAM" id="SSF160467">
    <property type="entry name" value="PH0987 N-terminal domain-like"/>
    <property type="match status" value="1"/>
</dbReference>
<dbReference type="Pfam" id="PF02682">
    <property type="entry name" value="CT_C_D"/>
    <property type="match status" value="1"/>
</dbReference>
<evidence type="ECO:0000259" key="8">
    <source>
        <dbReference type="PROSITE" id="PS50975"/>
    </source>
</evidence>
<evidence type="ECO:0000256" key="1">
    <source>
        <dbReference type="ARBA" id="ARBA00001953"/>
    </source>
</evidence>
<reference evidence="10 11" key="1">
    <citation type="submission" date="2024-03" db="EMBL/GenBank/DDBJ databases">
        <title>A high-quality draft genome sequence of Diaporthe vaccinii, a causative agent of upright dieback and viscid rot disease in cranberry plants.</title>
        <authorList>
            <person name="Sarrasin M."/>
            <person name="Lang B.F."/>
            <person name="Burger G."/>
        </authorList>
    </citation>
    <scope>NUCLEOTIDE SEQUENCE [LARGE SCALE GENOMIC DNA]</scope>
    <source>
        <strain evidence="10 11">IS7</strain>
    </source>
</reference>
<accession>A0ABR4EQV3</accession>
<dbReference type="Proteomes" id="UP001600888">
    <property type="component" value="Unassembled WGS sequence"/>
</dbReference>
<dbReference type="InterPro" id="IPR005482">
    <property type="entry name" value="Biotin_COase_C"/>
</dbReference>
<dbReference type="InterPro" id="IPR036928">
    <property type="entry name" value="AS_sf"/>
</dbReference>
<evidence type="ECO:0000313" key="11">
    <source>
        <dbReference type="Proteomes" id="UP001600888"/>
    </source>
</evidence>
<keyword evidence="6" id="KW-0092">Biotin</keyword>
<gene>
    <name evidence="10" type="ORF">FJTKL_08792</name>
</gene>
<dbReference type="PANTHER" id="PTHR18866">
    <property type="entry name" value="CARBOXYLASE:PYRUVATE/ACETYL-COA/PROPIONYL-COA CARBOXYLASE"/>
    <property type="match status" value="1"/>
</dbReference>
<dbReference type="InterPro" id="IPR011764">
    <property type="entry name" value="Biotin_carboxylation_dom"/>
</dbReference>
<dbReference type="InterPro" id="IPR003833">
    <property type="entry name" value="CT_C_D"/>
</dbReference>
<dbReference type="PROSITE" id="PS00867">
    <property type="entry name" value="CPSASE_2"/>
    <property type="match status" value="1"/>
</dbReference>
<evidence type="ECO:0000256" key="5">
    <source>
        <dbReference type="ARBA" id="ARBA00022840"/>
    </source>
</evidence>
<dbReference type="EMBL" id="JBAWTH010000035">
    <property type="protein sequence ID" value="KAL2284710.1"/>
    <property type="molecule type" value="Genomic_DNA"/>
</dbReference>
<proteinExistence type="predicted"/>
<dbReference type="NCBIfam" id="TIGR02713">
    <property type="entry name" value="allophanate_hyd"/>
    <property type="match status" value="1"/>
</dbReference>
<dbReference type="CDD" id="cd06850">
    <property type="entry name" value="biotinyl_domain"/>
    <property type="match status" value="1"/>
</dbReference>
<organism evidence="10 11">
    <name type="scientific">Diaporthe vaccinii</name>
    <dbReference type="NCBI Taxonomy" id="105482"/>
    <lineage>
        <taxon>Eukaryota</taxon>
        <taxon>Fungi</taxon>
        <taxon>Dikarya</taxon>
        <taxon>Ascomycota</taxon>
        <taxon>Pezizomycotina</taxon>
        <taxon>Sordariomycetes</taxon>
        <taxon>Sordariomycetidae</taxon>
        <taxon>Diaporthales</taxon>
        <taxon>Diaporthaceae</taxon>
        <taxon>Diaporthe</taxon>
        <taxon>Diaporthe eres species complex</taxon>
    </lineage>
</organism>
<dbReference type="SUPFAM" id="SSF50891">
    <property type="entry name" value="Cyclophilin-like"/>
    <property type="match status" value="2"/>
</dbReference>
<dbReference type="Pfam" id="PF02786">
    <property type="entry name" value="CPSase_L_D2"/>
    <property type="match status" value="1"/>
</dbReference>
<evidence type="ECO:0000256" key="4">
    <source>
        <dbReference type="ARBA" id="ARBA00022801"/>
    </source>
</evidence>
<dbReference type="Pfam" id="PF21986">
    <property type="entry name" value="AH_C"/>
    <property type="match status" value="1"/>
</dbReference>
<keyword evidence="4" id="KW-0378">Hydrolase</keyword>
<dbReference type="InterPro" id="IPR011054">
    <property type="entry name" value="Rudment_hybrid_motif"/>
</dbReference>
<dbReference type="PROSITE" id="PS50979">
    <property type="entry name" value="BC"/>
    <property type="match status" value="1"/>
</dbReference>
<dbReference type="InterPro" id="IPR053844">
    <property type="entry name" value="AH_C"/>
</dbReference>
<dbReference type="SUPFAM" id="SSF56059">
    <property type="entry name" value="Glutathione synthetase ATP-binding domain-like"/>
    <property type="match status" value="1"/>
</dbReference>
<dbReference type="PROSITE" id="PS50975">
    <property type="entry name" value="ATP_GRASP"/>
    <property type="match status" value="1"/>
</dbReference>
<dbReference type="InterPro" id="IPR029000">
    <property type="entry name" value="Cyclophilin-like_dom_sf"/>
</dbReference>
<evidence type="ECO:0000256" key="2">
    <source>
        <dbReference type="ARBA" id="ARBA00022598"/>
    </source>
</evidence>
<dbReference type="InterPro" id="IPR005479">
    <property type="entry name" value="CPAse_ATP-bd"/>
</dbReference>
<keyword evidence="11" id="KW-1185">Reference proteome</keyword>
<keyword evidence="2" id="KW-0436">Ligase</keyword>
<dbReference type="Gene3D" id="2.40.100.10">
    <property type="entry name" value="Cyclophilin-like"/>
    <property type="match status" value="2"/>
</dbReference>
<dbReference type="PANTHER" id="PTHR18866:SF128">
    <property type="entry name" value="UREA AMIDOLYASE"/>
    <property type="match status" value="1"/>
</dbReference>
<dbReference type="SUPFAM" id="SSF75304">
    <property type="entry name" value="Amidase signature (AS) enzymes"/>
    <property type="match status" value="1"/>
</dbReference>
<dbReference type="SUPFAM" id="SSF51230">
    <property type="entry name" value="Single hybrid motif"/>
    <property type="match status" value="1"/>
</dbReference>
<dbReference type="Pfam" id="PF00364">
    <property type="entry name" value="Biotin_lipoyl"/>
    <property type="match status" value="1"/>
</dbReference>
<dbReference type="Gene3D" id="1.20.58.1700">
    <property type="match status" value="1"/>
</dbReference>
<dbReference type="Gene3D" id="3.10.490.10">
    <property type="entry name" value="Gamma-glutamyl cyclotransferase-like"/>
    <property type="match status" value="1"/>
</dbReference>
<evidence type="ECO:0000259" key="9">
    <source>
        <dbReference type="PROSITE" id="PS50979"/>
    </source>
</evidence>
<dbReference type="Pfam" id="PF02626">
    <property type="entry name" value="CT_A_B"/>
    <property type="match status" value="1"/>
</dbReference>
<evidence type="ECO:0000256" key="3">
    <source>
        <dbReference type="ARBA" id="ARBA00022741"/>
    </source>
</evidence>
<dbReference type="SMART" id="SM00797">
    <property type="entry name" value="AHS2"/>
    <property type="match status" value="1"/>
</dbReference>
<dbReference type="InterPro" id="IPR014084">
    <property type="entry name" value="Urea_COase"/>
</dbReference>
<evidence type="ECO:0008006" key="12">
    <source>
        <dbReference type="Google" id="ProtNLM"/>
    </source>
</evidence>
<dbReference type="Pfam" id="PF02785">
    <property type="entry name" value="Biotin_carb_C"/>
    <property type="match status" value="1"/>
</dbReference>
<dbReference type="NCBIfam" id="TIGR00724">
    <property type="entry name" value="urea_amlyse_rel"/>
    <property type="match status" value="1"/>
</dbReference>
<dbReference type="SUPFAM" id="SSF52440">
    <property type="entry name" value="PreATP-grasp domain"/>
    <property type="match status" value="1"/>
</dbReference>
<evidence type="ECO:0000256" key="7">
    <source>
        <dbReference type="PROSITE-ProRule" id="PRU00409"/>
    </source>
</evidence>
<dbReference type="InterPro" id="IPR005481">
    <property type="entry name" value="BC-like_N"/>
</dbReference>
<dbReference type="Pfam" id="PF01425">
    <property type="entry name" value="Amidase"/>
    <property type="match status" value="1"/>
</dbReference>
<feature type="domain" description="Biotin carboxylation" evidence="9">
    <location>
        <begin position="653"/>
        <end position="1097"/>
    </location>
</feature>
<dbReference type="SUPFAM" id="SSF51246">
    <property type="entry name" value="Rudiment single hybrid motif"/>
    <property type="match status" value="1"/>
</dbReference>
<dbReference type="Gene3D" id="3.30.470.20">
    <property type="entry name" value="ATP-grasp fold, B domain"/>
    <property type="match status" value="1"/>
</dbReference>
<dbReference type="InterPro" id="IPR023631">
    <property type="entry name" value="Amidase_dom"/>
</dbReference>
<dbReference type="Pfam" id="PF00289">
    <property type="entry name" value="Biotin_carb_N"/>
    <property type="match status" value="1"/>
</dbReference>
<dbReference type="InterPro" id="IPR014085">
    <property type="entry name" value="Allophanate_hydrolase"/>
</dbReference>
<dbReference type="InterPro" id="IPR050856">
    <property type="entry name" value="Biotin_carboxylase_complex"/>
</dbReference>
<dbReference type="NCBIfam" id="NF006043">
    <property type="entry name" value="PRK08186.1"/>
    <property type="match status" value="1"/>
</dbReference>
<comment type="cofactor">
    <cofactor evidence="1">
        <name>biotin</name>
        <dbReference type="ChEBI" id="CHEBI:57586"/>
    </cofactor>
</comment>
<keyword evidence="5 7" id="KW-0067">ATP-binding</keyword>
<dbReference type="InterPro" id="IPR003778">
    <property type="entry name" value="CT_A_B"/>
</dbReference>
<comment type="caution">
    <text evidence="10">The sequence shown here is derived from an EMBL/GenBank/DDBJ whole genome shotgun (WGS) entry which is preliminary data.</text>
</comment>
<dbReference type="Gene3D" id="2.40.50.100">
    <property type="match status" value="1"/>
</dbReference>
<evidence type="ECO:0000313" key="10">
    <source>
        <dbReference type="EMBL" id="KAL2284710.1"/>
    </source>
</evidence>
<sequence length="1873" mass="201553">MPGSTDGDETPSQLTISEWKHASTAGGGLQRLLSLLAKERQARSNAWIALASDDAVRQQWETAKQARAGGADVPLFGVPFAAKDNIDAAGFPTTAACPAFSKGPAEADATVIARLKWAGAILVGKTNLDQFATGLVGTRSPYGAVPNTFDPERVSGGSSSGSAVVVARGVVPFSLGTDTAGSGRVPAGLNNIVGLKPTRGAISTTGVLPACRSLDCVSIFALTVDDAQQVLAVAEGHDPLDPFSRPRPAPTGEAATSLSPLTFAICKDPEWFGGDARQAAYEASLERMRHQGIALEPVDFSDLFELAALLYEGPWVAERYAAIQPFIQQHPAELDPTVRSIILKAPGFSAADLFQAQYRRQYLTNKISKEFARFDAVLVPTAPTFPLLEDVAREPVRENSLLGTYTNFVNFLDWSALSIPAGFCAQGLPFGITVISTTWQEPKLVALARMLLQSMGERPLGATSRTYQDSEEAEAHSPITTTGKMLPVKTVSIAVVGAHLRGFPLNKDLTSRGATFAEATKTAPRYRLFSLATAGGAIRKPGLQRVGADRAGRSIEVEVWNVPESQFASFFETIPSPLGLGSVELLTGSWVFGFICEPFGLDSATDISHYGGWRNYMAVGSGDGSSPNKADELERPRAVDVNTGNGTTPSPRPINSVLIANRGEIAVRIIKTLRASNVKSIAIYSRSDAAAEHVRLADAAWPLAGETVSETYLSTSQILNIADKAGADAVIPGYGFLAENAGFAGQVEDAGLVWIGPTPVQMRDMGLKHRARDIAQAAGVPTVPGSPLLADGEQALAEARRIGFPVMVKGTAGGGGIGLRVSHDADSLKEDYASVQRLAASNFGDAGVFLERFVQRARHIEVQILGDGKGNVVPIGERDCSLQRRNQKVVEECPAFFVPHETRLRMRKAAVDLAKAVSYRNVGTVEFIYDVDKGYFFFLEMNTRLQVEHPVTEAAFGLDLVKAMVEIAGGKCDVHQLEARGTDDVFAIEARIYAESPLQGFRPSSGRLLDVQFPEGVRVDTWVRSGAELSSSYDPLIAKVIATGSSRDLAIDRLLEALESTSIAGVETNVDYVAQAIASPDFRAGNFTTKTLDAFQYQTAAVEVVEPGPGTTVQDYPGRTGYWQVGIPPSGPLDSYSLQLANKLVGNEDGAAGLECTMQGPTLLFHCDAVIAVAGAPADVLIDGQRVERSRPIQVQKGEKLSVGQPSCGCRCYIAFQGGGLRVPEVYGSRSTFPLGGFGGHNGRVLQCGDLLRLENRQVDEAVRPSAVLPRLPIPTGAQPQWRVAVMPGPHGCPEFFTPESYKELFTAPWTVHYNSNRSGIRLKGPKPGWARPDGGSAGLHPSNIHDSPYAIGSVSFTGDDAVVLTGDGPSLGGFVVFATVISAEMWKFGQMRPGDQIQLVPVRRTWALEQSERLNRAITEVGELAADSIPESSGYSAQDYLSSEVVQVGDRENRIICRPFGDRALLLEFGQHDGFNLRQTFRIMSLVQQHDFSPISDVDELVPGVRTLLVMYGANKAAAESSVDELRTRVGALLEQELPNTIGSRRVKLPFVFDDKVSQAAVDRYMATIRSSAPYLPHNVEFLRQLNFPDRGIGAVQETLEKSDFLVLGLGDVFLGSPCAVPLDPRHRLFGTKYNPSRSYTPRNSVGIGGQYMCIYATGSPGGYQLVGRTAPIWDASKGARGSSRSVGKPGNVSGDGAWRFQLLDRISFYSVSEEALDEAIISNRWHELMTVEQDKLNLDEYECWLEANARDIEGVTQQRAEAVRNAPFYDELLKPFTPDADTERFVSGSQGLMEPELKGERVKANIPGRCFRIEVEEGQEVKQGDAVAWIESNKMELKICSPVQGKCVKVCVEAGSIVSAADDVLIIAAAP</sequence>
<dbReference type="NCBIfam" id="TIGR02712">
    <property type="entry name" value="urea_carbox"/>
    <property type="match status" value="1"/>
</dbReference>
<dbReference type="InterPro" id="IPR000089">
    <property type="entry name" value="Biotin_lipoyl"/>
</dbReference>
<dbReference type="Gene3D" id="3.30.1360.40">
    <property type="match status" value="1"/>
</dbReference>
<protein>
    <recommendedName>
        <fullName evidence="12">Urea amidolyase</fullName>
    </recommendedName>
</protein>
<dbReference type="InterPro" id="IPR016185">
    <property type="entry name" value="PreATP-grasp_dom_sf"/>
</dbReference>
<dbReference type="InterPro" id="IPR011053">
    <property type="entry name" value="Single_hybrid_motif"/>
</dbReference>
<dbReference type="Gene3D" id="3.90.1300.10">
    <property type="entry name" value="Amidase signature (AS) domain"/>
    <property type="match status" value="1"/>
</dbReference>
<dbReference type="SMART" id="SM00878">
    <property type="entry name" value="Biotin_carb_C"/>
    <property type="match status" value="1"/>
</dbReference>
<evidence type="ECO:0000256" key="6">
    <source>
        <dbReference type="ARBA" id="ARBA00023267"/>
    </source>
</evidence>
<keyword evidence="3 7" id="KW-0547">Nucleotide-binding</keyword>
<dbReference type="InterPro" id="IPR011761">
    <property type="entry name" value="ATP-grasp"/>
</dbReference>
<feature type="domain" description="ATP-grasp" evidence="8">
    <location>
        <begin position="772"/>
        <end position="969"/>
    </location>
</feature>
<name>A0ABR4EQV3_9PEZI</name>
<dbReference type="SMART" id="SM00796">
    <property type="entry name" value="AHS1"/>
    <property type="match status" value="1"/>
</dbReference>